<dbReference type="PROSITE" id="PS00375">
    <property type="entry name" value="UDPGT"/>
    <property type="match status" value="1"/>
</dbReference>
<evidence type="ECO:0000256" key="5">
    <source>
        <dbReference type="RuleBase" id="RU362057"/>
    </source>
</evidence>
<comment type="similarity">
    <text evidence="1 4">Belongs to the UDP-glycosyltransferase family.</text>
</comment>
<comment type="caution">
    <text evidence="6">The sequence shown here is derived from an EMBL/GenBank/DDBJ whole genome shotgun (WGS) entry which is preliminary data.</text>
</comment>
<evidence type="ECO:0000256" key="2">
    <source>
        <dbReference type="ARBA" id="ARBA00022676"/>
    </source>
</evidence>
<evidence type="ECO:0000313" key="7">
    <source>
        <dbReference type="Proteomes" id="UP001630127"/>
    </source>
</evidence>
<keyword evidence="7" id="KW-1185">Reference proteome</keyword>
<dbReference type="InterPro" id="IPR002213">
    <property type="entry name" value="UDP_glucos_trans"/>
</dbReference>
<dbReference type="InterPro" id="IPR035595">
    <property type="entry name" value="UDP_glycos_trans_CS"/>
</dbReference>
<dbReference type="Proteomes" id="UP001630127">
    <property type="component" value="Unassembled WGS sequence"/>
</dbReference>
<evidence type="ECO:0000256" key="3">
    <source>
        <dbReference type="ARBA" id="ARBA00022679"/>
    </source>
</evidence>
<keyword evidence="3 4" id="KW-0808">Transferase</keyword>
<name>A0ABD3A5R0_9GENT</name>
<dbReference type="Gene3D" id="3.40.50.2000">
    <property type="entry name" value="Glycogen Phosphorylase B"/>
    <property type="match status" value="2"/>
</dbReference>
<dbReference type="PANTHER" id="PTHR48046:SF1">
    <property type="entry name" value="GLYCOSYLTRANSFERASE-RELATED"/>
    <property type="match status" value="1"/>
</dbReference>
<dbReference type="EMBL" id="JBJUIK010000005">
    <property type="protein sequence ID" value="KAL3527075.1"/>
    <property type="molecule type" value="Genomic_DNA"/>
</dbReference>
<dbReference type="FunFam" id="3.40.50.2000:FF:000051">
    <property type="entry name" value="Glycosyltransferase"/>
    <property type="match status" value="1"/>
</dbReference>
<reference evidence="6 7" key="1">
    <citation type="submission" date="2024-11" db="EMBL/GenBank/DDBJ databases">
        <title>A near-complete genome assembly of Cinchona calisaya.</title>
        <authorList>
            <person name="Lian D.C."/>
            <person name="Zhao X.W."/>
            <person name="Wei L."/>
        </authorList>
    </citation>
    <scope>NUCLEOTIDE SEQUENCE [LARGE SCALE GENOMIC DNA]</scope>
    <source>
        <tissue evidence="6">Nenye</tissue>
    </source>
</reference>
<organism evidence="6 7">
    <name type="scientific">Cinchona calisaya</name>
    <dbReference type="NCBI Taxonomy" id="153742"/>
    <lineage>
        <taxon>Eukaryota</taxon>
        <taxon>Viridiplantae</taxon>
        <taxon>Streptophyta</taxon>
        <taxon>Embryophyta</taxon>
        <taxon>Tracheophyta</taxon>
        <taxon>Spermatophyta</taxon>
        <taxon>Magnoliopsida</taxon>
        <taxon>eudicotyledons</taxon>
        <taxon>Gunneridae</taxon>
        <taxon>Pentapetalae</taxon>
        <taxon>asterids</taxon>
        <taxon>lamiids</taxon>
        <taxon>Gentianales</taxon>
        <taxon>Rubiaceae</taxon>
        <taxon>Cinchonoideae</taxon>
        <taxon>Cinchoneae</taxon>
        <taxon>Cinchona</taxon>
    </lineage>
</organism>
<sequence length="482" mass="53719">MDSRKLHIAILSSPGLGHLIPDLVLGNRLATHRDVKVTILVITTSSSPAESQILKAPFGPKLVDILEIPPVDISHLIDANTKVVTQLRIMVREALPGVRSTIAGMEHRPDVFIGDLFCTEAFPIAIEFGMPKYVYVPSTAWFTALITYSPLLHEEVVGEYVDQTEPLKIPGCKPIRPEDVVDSMLDRNDQQYREYIRQGTEFTLGDGILINTWEDLEPISLEGLRKNKYLHAVVKSPVYPIGPLRRVNEPAGQKSDLIKWLDMQPSKSVIFVSFGSAGTLSAQQITELAWGLELSKQRFIWVVRSPSKNGADESFFTSGSSLDGEPDYLPEGFLTRTEKTGLVIQLWAQQMEILSHPAIGGFLSHCGWNSILESITSSVPMIAWPLYSEQRLNATMLAEEIGVAVRPKVLPTKKVVDREEIGKMVRTVMEYKEGKVMRDKVKQLKISAENALNMGGSSYNTMCNFLKDAEMRLRSLKSASQK</sequence>
<evidence type="ECO:0000256" key="1">
    <source>
        <dbReference type="ARBA" id="ARBA00009995"/>
    </source>
</evidence>
<proteinExistence type="inferred from homology"/>
<accession>A0ABD3A5R0</accession>
<dbReference type="GO" id="GO:0016757">
    <property type="term" value="F:glycosyltransferase activity"/>
    <property type="evidence" value="ECO:0007669"/>
    <property type="project" value="UniProtKB-KW"/>
</dbReference>
<dbReference type="SUPFAM" id="SSF53756">
    <property type="entry name" value="UDP-Glycosyltransferase/glycogen phosphorylase"/>
    <property type="match status" value="1"/>
</dbReference>
<protein>
    <recommendedName>
        <fullName evidence="5">Glycosyltransferase</fullName>
        <ecNumber evidence="5">2.4.1.-</ecNumber>
    </recommendedName>
</protein>
<keyword evidence="2 4" id="KW-0328">Glycosyltransferase</keyword>
<evidence type="ECO:0000313" key="6">
    <source>
        <dbReference type="EMBL" id="KAL3527075.1"/>
    </source>
</evidence>
<dbReference type="AlphaFoldDB" id="A0ABD3A5R0"/>
<dbReference type="EC" id="2.4.1.-" evidence="5"/>
<dbReference type="PANTHER" id="PTHR48046">
    <property type="entry name" value="UDP-GLYCOSYLTRANSFERASE 72E1"/>
    <property type="match status" value="1"/>
</dbReference>
<gene>
    <name evidence="6" type="ORF">ACH5RR_011731</name>
</gene>
<dbReference type="Pfam" id="PF00201">
    <property type="entry name" value="UDPGT"/>
    <property type="match status" value="1"/>
</dbReference>
<dbReference type="CDD" id="cd03784">
    <property type="entry name" value="GT1_Gtf-like"/>
    <property type="match status" value="1"/>
</dbReference>
<evidence type="ECO:0000256" key="4">
    <source>
        <dbReference type="RuleBase" id="RU003718"/>
    </source>
</evidence>